<sequence>MAQNAKIAALTDELVQSVLQFDPATNKQAYKRARELATRGLRGYQYARTNQFDVRNSYTGLDEKCRIKNRDDLADALQLRLQKLDGITNKFKPEFLSFLLQLSDRPLENTRIKALELLRPPSPPPQLTWNEILEEDPYSDEDIWKDIDYAIESSGDEAISKQKTQKKQGSAPSTSVDEDDTYDPVSSIEATNDALVHDVETAQFWSGPSAEVGANVEISELQAIRETLYMLAGLQTSLFVVDKTRSTVRVSGHFTLSHAIPATVDHLLSQLATIGKDVLRLRQWTRRPSTLPLVQTFEAATRDRLASYDARLSQMQRRYLVPGSPIAVSLLTLYNDVRVESEQILRLSRIVSDVEPRLLVNPFSHLEELYSQTTLAQMTLQKSNFEFFSTMLFDCLRTYLKPIRRWMENGDLGANDETFFVFENDSGSDVASMWHDRYVLRRDAQDLLRSPSFLQPAAMKIFNTGKSVIFLKELGYGHKLSKGAVNEPALDHASVCGTANDVPLSPFPELFDAGFERWIRSKYSLASASLRTHLFDTQGLMRVFSIFEMLYLSSNGAVFENFANTIFERMDSGHRGWSDRYMLTELARSIYSDVLPAADAEKIVVRSSKTKDHGRSVEGLAAVSVDYSLHWSIQNIIQRSAMPVYQQFHTLLLQAYRAKYLLQRARPPRSHKPSQSVTLIFKLAHRLTWFVDILRSYYTETVVFFTTLDMASAMQKAEDIDQMADIHVRYVARLQERALLSADLKPIHRAVVEVLDLCVLFARTVGRSDGGRTGARPEVGRRKSSAVLLSQGQESDEDEGKGEEGRGDDDRAMRRAKESSPEEALRMVDNEFARLLPFITAGLRSVGRVGAEPMWEQLAERLEWESPGKGQRDRY</sequence>
<evidence type="ECO:0000256" key="5">
    <source>
        <dbReference type="RuleBase" id="RU363050"/>
    </source>
</evidence>
<keyword evidence="3 5" id="KW-0493">Microtubule</keyword>
<keyword evidence="11" id="KW-1185">Reference proteome</keyword>
<gene>
    <name evidence="10" type="ORF">N0V91_001304</name>
</gene>
<feature type="compositionally biased region" description="Basic and acidic residues" evidence="6">
    <location>
        <begin position="802"/>
        <end position="823"/>
    </location>
</feature>
<evidence type="ECO:0000313" key="10">
    <source>
        <dbReference type="EMBL" id="KAJ4411520.1"/>
    </source>
</evidence>
<evidence type="ECO:0000256" key="6">
    <source>
        <dbReference type="SAM" id="MobiDB-lite"/>
    </source>
</evidence>
<dbReference type="Pfam" id="PF04130">
    <property type="entry name" value="GCP_C_terminal"/>
    <property type="match status" value="1"/>
</dbReference>
<evidence type="ECO:0000256" key="1">
    <source>
        <dbReference type="ARBA" id="ARBA00010337"/>
    </source>
</evidence>
<dbReference type="Gene3D" id="1.20.120.1900">
    <property type="entry name" value="Gamma-tubulin complex, C-terminal domain"/>
    <property type="match status" value="1"/>
</dbReference>
<organism evidence="10 11">
    <name type="scientific">Didymella pomorum</name>
    <dbReference type="NCBI Taxonomy" id="749634"/>
    <lineage>
        <taxon>Eukaryota</taxon>
        <taxon>Fungi</taxon>
        <taxon>Dikarya</taxon>
        <taxon>Ascomycota</taxon>
        <taxon>Pezizomycotina</taxon>
        <taxon>Dothideomycetes</taxon>
        <taxon>Pleosporomycetidae</taxon>
        <taxon>Pleosporales</taxon>
        <taxon>Pleosporineae</taxon>
        <taxon>Didymellaceae</taxon>
        <taxon>Didymella</taxon>
    </lineage>
</organism>
<dbReference type="InterPro" id="IPR007259">
    <property type="entry name" value="GCP"/>
</dbReference>
<feature type="region of interest" description="Disordered" evidence="6">
    <location>
        <begin position="157"/>
        <end position="184"/>
    </location>
</feature>
<accession>A0A9W8ZNC2</accession>
<feature type="domain" description="Gamma-Tubulin ring complex non-core subunit mod21 N-terminal" evidence="8">
    <location>
        <begin position="67"/>
        <end position="156"/>
    </location>
</feature>
<dbReference type="GO" id="GO:0007020">
    <property type="term" value="P:microtubule nucleation"/>
    <property type="evidence" value="ECO:0007669"/>
    <property type="project" value="InterPro"/>
</dbReference>
<dbReference type="InterPro" id="IPR032797">
    <property type="entry name" value="Mod21_N"/>
</dbReference>
<dbReference type="GO" id="GO:0000922">
    <property type="term" value="C:spindle pole"/>
    <property type="evidence" value="ECO:0007669"/>
    <property type="project" value="InterPro"/>
</dbReference>
<dbReference type="InterPro" id="IPR059169">
    <property type="entry name" value="GCP5_N_ext"/>
</dbReference>
<comment type="caution">
    <text evidence="10">The sequence shown here is derived from an EMBL/GenBank/DDBJ whole genome shotgun (WGS) entry which is preliminary data.</text>
</comment>
<name>A0A9W8ZNC2_9PLEO</name>
<dbReference type="Proteomes" id="UP001140510">
    <property type="component" value="Unassembled WGS sequence"/>
</dbReference>
<dbReference type="EMBL" id="JAPEVA010000005">
    <property type="protein sequence ID" value="KAJ4411520.1"/>
    <property type="molecule type" value="Genomic_DNA"/>
</dbReference>
<dbReference type="AlphaFoldDB" id="A0A9W8ZNC2"/>
<dbReference type="PANTHER" id="PTHR19302">
    <property type="entry name" value="GAMMA TUBULIN COMPLEX PROTEIN"/>
    <property type="match status" value="1"/>
</dbReference>
<dbReference type="Pfam" id="PF17681">
    <property type="entry name" value="GCP_N_terminal"/>
    <property type="match status" value="1"/>
</dbReference>
<evidence type="ECO:0000313" key="11">
    <source>
        <dbReference type="Proteomes" id="UP001140510"/>
    </source>
</evidence>
<feature type="domain" description="Gamma tubulin complex component C-terminal" evidence="7">
    <location>
        <begin position="597"/>
        <end position="864"/>
    </location>
</feature>
<dbReference type="GO" id="GO:0000278">
    <property type="term" value="P:mitotic cell cycle"/>
    <property type="evidence" value="ECO:0007669"/>
    <property type="project" value="TreeGrafter"/>
</dbReference>
<evidence type="ECO:0000259" key="7">
    <source>
        <dbReference type="Pfam" id="PF04130"/>
    </source>
</evidence>
<dbReference type="InterPro" id="IPR040457">
    <property type="entry name" value="GCP_C"/>
</dbReference>
<evidence type="ECO:0000256" key="3">
    <source>
        <dbReference type="ARBA" id="ARBA00022701"/>
    </source>
</evidence>
<evidence type="ECO:0000259" key="8">
    <source>
        <dbReference type="Pfam" id="PF14609"/>
    </source>
</evidence>
<dbReference type="GO" id="GO:0043015">
    <property type="term" value="F:gamma-tubulin binding"/>
    <property type="evidence" value="ECO:0007669"/>
    <property type="project" value="InterPro"/>
</dbReference>
<proteinExistence type="inferred from homology"/>
<comment type="subcellular location">
    <subcellularLocation>
        <location evidence="5">Cytoplasm</location>
        <location evidence="5">Cytoskeleton</location>
        <location evidence="5">Microtubule organizing center</location>
    </subcellularLocation>
</comment>
<dbReference type="Pfam" id="PF14609">
    <property type="entry name" value="GCP5-Mod21_N"/>
    <property type="match status" value="1"/>
</dbReference>
<dbReference type="GO" id="GO:0051011">
    <property type="term" value="F:microtubule minus-end binding"/>
    <property type="evidence" value="ECO:0007669"/>
    <property type="project" value="TreeGrafter"/>
</dbReference>
<dbReference type="InterPro" id="IPR042241">
    <property type="entry name" value="GCP_C_sf"/>
</dbReference>
<dbReference type="CDD" id="cd22572">
    <property type="entry name" value="GCP5_NTD"/>
    <property type="match status" value="1"/>
</dbReference>
<comment type="similarity">
    <text evidence="1 5">Belongs to the TUBGCP family.</text>
</comment>
<evidence type="ECO:0000259" key="9">
    <source>
        <dbReference type="Pfam" id="PF17681"/>
    </source>
</evidence>
<dbReference type="InterPro" id="IPR041470">
    <property type="entry name" value="GCP_N"/>
</dbReference>
<evidence type="ECO:0000256" key="2">
    <source>
        <dbReference type="ARBA" id="ARBA00022490"/>
    </source>
</evidence>
<dbReference type="GO" id="GO:0005874">
    <property type="term" value="C:microtubule"/>
    <property type="evidence" value="ECO:0007669"/>
    <property type="project" value="UniProtKB-KW"/>
</dbReference>
<feature type="region of interest" description="Disordered" evidence="6">
    <location>
        <begin position="769"/>
        <end position="823"/>
    </location>
</feature>
<feature type="domain" description="Gamma tubulin complex component protein N-terminal" evidence="9">
    <location>
        <begin position="224"/>
        <end position="536"/>
    </location>
</feature>
<dbReference type="GO" id="GO:0000930">
    <property type="term" value="C:gamma-tubulin complex"/>
    <property type="evidence" value="ECO:0007669"/>
    <property type="project" value="TreeGrafter"/>
</dbReference>
<keyword evidence="4 5" id="KW-0206">Cytoskeleton</keyword>
<dbReference type="PANTHER" id="PTHR19302:SF33">
    <property type="entry name" value="GAMMA-TUBULIN COMPLEX COMPONENT 5"/>
    <property type="match status" value="1"/>
</dbReference>
<dbReference type="GO" id="GO:0031122">
    <property type="term" value="P:cytoplasmic microtubule organization"/>
    <property type="evidence" value="ECO:0007669"/>
    <property type="project" value="TreeGrafter"/>
</dbReference>
<dbReference type="OrthoDB" id="66546at2759"/>
<dbReference type="GO" id="GO:0005816">
    <property type="term" value="C:spindle pole body"/>
    <property type="evidence" value="ECO:0007669"/>
    <property type="project" value="UniProtKB-ARBA"/>
</dbReference>
<evidence type="ECO:0000256" key="4">
    <source>
        <dbReference type="ARBA" id="ARBA00023212"/>
    </source>
</evidence>
<dbReference type="GO" id="GO:0051321">
    <property type="term" value="P:meiotic cell cycle"/>
    <property type="evidence" value="ECO:0007669"/>
    <property type="project" value="TreeGrafter"/>
</dbReference>
<protein>
    <recommendedName>
        <fullName evidence="5">Spindle pole body component</fullName>
    </recommendedName>
</protein>
<reference evidence="10" key="1">
    <citation type="submission" date="2022-10" db="EMBL/GenBank/DDBJ databases">
        <title>Tapping the CABI collections for fungal endophytes: first genome assemblies for Collariella, Neodidymelliopsis, Ascochyta clinopodiicola, Didymella pomorum, Didymosphaeria variabile, Neocosmospora piperis and Neocucurbitaria cava.</title>
        <authorList>
            <person name="Hill R."/>
        </authorList>
    </citation>
    <scope>NUCLEOTIDE SEQUENCE</scope>
    <source>
        <strain evidence="10">IMI 355091</strain>
    </source>
</reference>
<dbReference type="GO" id="GO:0051225">
    <property type="term" value="P:spindle assembly"/>
    <property type="evidence" value="ECO:0007669"/>
    <property type="project" value="TreeGrafter"/>
</dbReference>
<keyword evidence="2 5" id="KW-0963">Cytoplasm</keyword>